<dbReference type="InterPro" id="IPR013219">
    <property type="entry name" value="Ribosomal_mS33"/>
</dbReference>
<dbReference type="GO" id="GO:0005739">
    <property type="term" value="C:mitochondrion"/>
    <property type="evidence" value="ECO:0007669"/>
    <property type="project" value="UniProtKB-SubCell"/>
</dbReference>
<evidence type="ECO:0000256" key="6">
    <source>
        <dbReference type="ARBA" id="ARBA00035132"/>
    </source>
</evidence>
<dbReference type="EMBL" id="GDKF01005056">
    <property type="protein sequence ID" value="JAT73566.1"/>
    <property type="molecule type" value="Transcribed_RNA"/>
</dbReference>
<accession>A0A1D2A2Y5</accession>
<keyword evidence="3" id="KW-0689">Ribosomal protein</keyword>
<feature type="region of interest" description="Disordered" evidence="7">
    <location>
        <begin position="131"/>
        <end position="154"/>
    </location>
</feature>
<dbReference type="PANTHER" id="PTHR13362:SF2">
    <property type="entry name" value="SMALL RIBOSOMAL SUBUNIT PROTEIN MS33"/>
    <property type="match status" value="1"/>
</dbReference>
<keyword evidence="5" id="KW-0687">Ribonucleoprotein</keyword>
<keyword evidence="4" id="KW-0496">Mitochondrion</keyword>
<sequence>MALRALAQEAWTVGSALLRRSIHSSATTSCLHAARQVPALQSCAGLSTSSGRSLPGLTRGFAAQASYSDEEIREIEARIFGSHIGNGLPSGRKILKQKLVGEKLASYYPENVLRADPYMLNIQAERAKLKLDRLRRRGKAPPKKGAGKRSSKRK</sequence>
<dbReference type="GO" id="GO:1990904">
    <property type="term" value="C:ribonucleoprotein complex"/>
    <property type="evidence" value="ECO:0007669"/>
    <property type="project" value="UniProtKB-KW"/>
</dbReference>
<gene>
    <name evidence="8" type="ORF">g.862</name>
</gene>
<dbReference type="Pfam" id="PF08293">
    <property type="entry name" value="MRP-S33"/>
    <property type="match status" value="1"/>
</dbReference>
<evidence type="ECO:0000256" key="3">
    <source>
        <dbReference type="ARBA" id="ARBA00022980"/>
    </source>
</evidence>
<evidence type="ECO:0000256" key="1">
    <source>
        <dbReference type="ARBA" id="ARBA00004173"/>
    </source>
</evidence>
<evidence type="ECO:0000256" key="7">
    <source>
        <dbReference type="SAM" id="MobiDB-lite"/>
    </source>
</evidence>
<protein>
    <recommendedName>
        <fullName evidence="6">Small ribosomal subunit protein mS33</fullName>
    </recommendedName>
</protein>
<name>A0A1D2A2Y5_AUXPR</name>
<evidence type="ECO:0000256" key="4">
    <source>
        <dbReference type="ARBA" id="ARBA00023128"/>
    </source>
</evidence>
<evidence type="ECO:0000313" key="8">
    <source>
        <dbReference type="EMBL" id="JAT73566.1"/>
    </source>
</evidence>
<evidence type="ECO:0000256" key="2">
    <source>
        <dbReference type="ARBA" id="ARBA00008970"/>
    </source>
</evidence>
<organism evidence="8">
    <name type="scientific">Auxenochlorella protothecoides</name>
    <name type="common">Green microalga</name>
    <name type="synonym">Chlorella protothecoides</name>
    <dbReference type="NCBI Taxonomy" id="3075"/>
    <lineage>
        <taxon>Eukaryota</taxon>
        <taxon>Viridiplantae</taxon>
        <taxon>Chlorophyta</taxon>
        <taxon>core chlorophytes</taxon>
        <taxon>Trebouxiophyceae</taxon>
        <taxon>Chlorellales</taxon>
        <taxon>Chlorellaceae</taxon>
        <taxon>Auxenochlorella</taxon>
    </lineage>
</organism>
<proteinExistence type="inferred from homology"/>
<dbReference type="AlphaFoldDB" id="A0A1D2A2Y5"/>
<evidence type="ECO:0000256" key="5">
    <source>
        <dbReference type="ARBA" id="ARBA00023274"/>
    </source>
</evidence>
<feature type="compositionally biased region" description="Basic residues" evidence="7">
    <location>
        <begin position="133"/>
        <end position="154"/>
    </location>
</feature>
<reference evidence="8" key="1">
    <citation type="submission" date="2015-08" db="EMBL/GenBank/DDBJ databases">
        <authorList>
            <person name="Babu N.S."/>
            <person name="Beckwith C.J."/>
            <person name="Beseler K.G."/>
            <person name="Brison A."/>
            <person name="Carone J.V."/>
            <person name="Caskin T.P."/>
            <person name="Diamond M."/>
            <person name="Durham M.E."/>
            <person name="Foxe J.M."/>
            <person name="Go M."/>
            <person name="Henderson B.A."/>
            <person name="Jones I.B."/>
            <person name="McGettigan J.A."/>
            <person name="Micheletti S.J."/>
            <person name="Nasrallah M.E."/>
            <person name="Ortiz D."/>
            <person name="Piller C.R."/>
            <person name="Privatt S.R."/>
            <person name="Schneider S.L."/>
            <person name="Sharp S."/>
            <person name="Smith T.C."/>
            <person name="Stanton J.D."/>
            <person name="Ullery H.E."/>
            <person name="Wilson R.J."/>
            <person name="Serrano M.G."/>
            <person name="Buck G."/>
            <person name="Lee V."/>
            <person name="Wang Y."/>
            <person name="Carvalho R."/>
            <person name="Voegtly L."/>
            <person name="Shi R."/>
            <person name="Duckworth R."/>
            <person name="Johnson A."/>
            <person name="Loviza R."/>
            <person name="Walstead R."/>
            <person name="Shah Z."/>
            <person name="Kiflezghi M."/>
            <person name="Wade K."/>
            <person name="Ball S.L."/>
            <person name="Bradley K.W."/>
            <person name="Asai D.J."/>
            <person name="Bowman C.A."/>
            <person name="Russell D.A."/>
            <person name="Pope W.H."/>
            <person name="Jacobs-Sera D."/>
            <person name="Hendrix R.W."/>
            <person name="Hatfull G.F."/>
        </authorList>
    </citation>
    <scope>NUCLEOTIDE SEQUENCE</scope>
</reference>
<comment type="similarity">
    <text evidence="2">Belongs to the mitochondrion-specific ribosomal protein mS33 family.</text>
</comment>
<dbReference type="GO" id="GO:0005840">
    <property type="term" value="C:ribosome"/>
    <property type="evidence" value="ECO:0007669"/>
    <property type="project" value="UniProtKB-KW"/>
</dbReference>
<dbReference type="PANTHER" id="PTHR13362">
    <property type="entry name" value="MITOCHONDRIAL RIBOSOMAL PROTEIN S33"/>
    <property type="match status" value="1"/>
</dbReference>
<comment type="subcellular location">
    <subcellularLocation>
        <location evidence="1">Mitochondrion</location>
    </subcellularLocation>
</comment>